<sequence length="277" mass="31519">MKIQTVAESTHALQVLAIAALVFAAYVSVQRIYFDSHIGRLPAFHNAISSEAHRKQYLKSAKKLYREGYEKFKDSVWRVTSADGFHQVVISPSLLPELRKLPESILSIEKAVEQFLAVKYTKLLVNDRDITVVIHSIRADLTPALARLNGVVYTVVEETLKDEMPADCEDWTPVRVNPKLVSMVAKITGRIFVGPELCRNEEYLDAAINYPVELVTAAQAVKRTRPFLRRWLAPRLPEVRKLDETERKAKQMLEPIIEARCNAQANDPEWQQPDDSK</sequence>
<evidence type="ECO:0000256" key="2">
    <source>
        <dbReference type="ARBA" id="ARBA00010617"/>
    </source>
</evidence>
<keyword evidence="6" id="KW-0812">Transmembrane</keyword>
<gene>
    <name evidence="7" type="ORF">N0V89_011321</name>
</gene>
<evidence type="ECO:0000313" key="8">
    <source>
        <dbReference type="Proteomes" id="UP001140513"/>
    </source>
</evidence>
<dbReference type="GO" id="GO:0005506">
    <property type="term" value="F:iron ion binding"/>
    <property type="evidence" value="ECO:0007669"/>
    <property type="project" value="InterPro"/>
</dbReference>
<dbReference type="Gene3D" id="1.10.630.10">
    <property type="entry name" value="Cytochrome P450"/>
    <property type="match status" value="1"/>
</dbReference>
<dbReference type="InterPro" id="IPR036396">
    <property type="entry name" value="Cyt_P450_sf"/>
</dbReference>
<dbReference type="SUPFAM" id="SSF48264">
    <property type="entry name" value="Cytochrome P450"/>
    <property type="match status" value="1"/>
</dbReference>
<comment type="caution">
    <text evidence="7">The sequence shown here is derived from an EMBL/GenBank/DDBJ whole genome shotgun (WGS) entry which is preliminary data.</text>
</comment>
<dbReference type="EMBL" id="JAPEUX010000009">
    <property type="protein sequence ID" value="KAJ4345192.1"/>
    <property type="molecule type" value="Genomic_DNA"/>
</dbReference>
<dbReference type="GO" id="GO:0020037">
    <property type="term" value="F:heme binding"/>
    <property type="evidence" value="ECO:0007669"/>
    <property type="project" value="InterPro"/>
</dbReference>
<keyword evidence="6" id="KW-0472">Membrane</keyword>
<keyword evidence="3" id="KW-0479">Metal-binding</keyword>
<dbReference type="GO" id="GO:0004497">
    <property type="term" value="F:monooxygenase activity"/>
    <property type="evidence" value="ECO:0007669"/>
    <property type="project" value="InterPro"/>
</dbReference>
<accession>A0A9W8XBG8</accession>
<evidence type="ECO:0000256" key="1">
    <source>
        <dbReference type="ARBA" id="ARBA00001971"/>
    </source>
</evidence>
<keyword evidence="6" id="KW-1133">Transmembrane helix</keyword>
<dbReference type="AlphaFoldDB" id="A0A9W8XBG8"/>
<organism evidence="7 8">
    <name type="scientific">Didymosphaeria variabile</name>
    <dbReference type="NCBI Taxonomy" id="1932322"/>
    <lineage>
        <taxon>Eukaryota</taxon>
        <taxon>Fungi</taxon>
        <taxon>Dikarya</taxon>
        <taxon>Ascomycota</taxon>
        <taxon>Pezizomycotina</taxon>
        <taxon>Dothideomycetes</taxon>
        <taxon>Pleosporomycetidae</taxon>
        <taxon>Pleosporales</taxon>
        <taxon>Massarineae</taxon>
        <taxon>Didymosphaeriaceae</taxon>
        <taxon>Didymosphaeria</taxon>
    </lineage>
</organism>
<dbReference type="OrthoDB" id="1844152at2759"/>
<evidence type="ECO:0000256" key="4">
    <source>
        <dbReference type="ARBA" id="ARBA00023002"/>
    </source>
</evidence>
<evidence type="ECO:0000256" key="5">
    <source>
        <dbReference type="ARBA" id="ARBA00023004"/>
    </source>
</evidence>
<dbReference type="PANTHER" id="PTHR46206:SF7">
    <property type="entry name" value="P450, PUTATIVE (EUROFUNG)-RELATED"/>
    <property type="match status" value="1"/>
</dbReference>
<name>A0A9W8XBG8_9PLEO</name>
<dbReference type="GO" id="GO:0016705">
    <property type="term" value="F:oxidoreductase activity, acting on paired donors, with incorporation or reduction of molecular oxygen"/>
    <property type="evidence" value="ECO:0007669"/>
    <property type="project" value="InterPro"/>
</dbReference>
<dbReference type="Proteomes" id="UP001140513">
    <property type="component" value="Unassembled WGS sequence"/>
</dbReference>
<protein>
    <submittedName>
        <fullName evidence="7">Uncharacterized protein</fullName>
    </submittedName>
</protein>
<feature type="transmembrane region" description="Helical" evidence="6">
    <location>
        <begin position="12"/>
        <end position="34"/>
    </location>
</feature>
<dbReference type="PANTHER" id="PTHR46206">
    <property type="entry name" value="CYTOCHROME P450"/>
    <property type="match status" value="1"/>
</dbReference>
<dbReference type="GeneID" id="80914851"/>
<evidence type="ECO:0000313" key="7">
    <source>
        <dbReference type="EMBL" id="KAJ4345192.1"/>
    </source>
</evidence>
<keyword evidence="4" id="KW-0560">Oxidoreductase</keyword>
<dbReference type="RefSeq" id="XP_056065356.1">
    <property type="nucleotide sequence ID" value="XM_056220053.1"/>
</dbReference>
<keyword evidence="5" id="KW-0408">Iron</keyword>
<comment type="similarity">
    <text evidence="2">Belongs to the cytochrome P450 family.</text>
</comment>
<evidence type="ECO:0000256" key="6">
    <source>
        <dbReference type="SAM" id="Phobius"/>
    </source>
</evidence>
<proteinExistence type="inferred from homology"/>
<reference evidence="7" key="1">
    <citation type="submission" date="2022-10" db="EMBL/GenBank/DDBJ databases">
        <title>Tapping the CABI collections for fungal endophytes: first genome assemblies for Collariella, Neodidymelliopsis, Ascochyta clinopodiicola, Didymella pomorum, Didymosphaeria variabile, Neocosmospora piperis and Neocucurbitaria cava.</title>
        <authorList>
            <person name="Hill R."/>
        </authorList>
    </citation>
    <scope>NUCLEOTIDE SEQUENCE</scope>
    <source>
        <strain evidence="7">IMI 356815</strain>
    </source>
</reference>
<comment type="cofactor">
    <cofactor evidence="1">
        <name>heme</name>
        <dbReference type="ChEBI" id="CHEBI:30413"/>
    </cofactor>
</comment>
<keyword evidence="8" id="KW-1185">Reference proteome</keyword>
<evidence type="ECO:0000256" key="3">
    <source>
        <dbReference type="ARBA" id="ARBA00022723"/>
    </source>
</evidence>